<comment type="similarity">
    <text evidence="7">Belongs to the binding-protein-dependent transport system permease family.</text>
</comment>
<feature type="domain" description="ABC transmembrane type-1" evidence="8">
    <location>
        <begin position="217"/>
        <end position="405"/>
    </location>
</feature>
<dbReference type="Proteomes" id="UP000198397">
    <property type="component" value="Unassembled WGS sequence"/>
</dbReference>
<keyword evidence="2 7" id="KW-0813">Transport</keyword>
<evidence type="ECO:0000256" key="3">
    <source>
        <dbReference type="ARBA" id="ARBA00022475"/>
    </source>
</evidence>
<keyword evidence="10" id="KW-1185">Reference proteome</keyword>
<dbReference type="RefSeq" id="WP_089383628.1">
    <property type="nucleotide sequence ID" value="NZ_FZNQ01000002.1"/>
</dbReference>
<keyword evidence="3" id="KW-1003">Cell membrane</keyword>
<evidence type="ECO:0000256" key="1">
    <source>
        <dbReference type="ARBA" id="ARBA00004651"/>
    </source>
</evidence>
<dbReference type="InterPro" id="IPR035906">
    <property type="entry name" value="MetI-like_sf"/>
</dbReference>
<evidence type="ECO:0000313" key="9">
    <source>
        <dbReference type="EMBL" id="SNR31384.1"/>
    </source>
</evidence>
<evidence type="ECO:0000313" key="10">
    <source>
        <dbReference type="Proteomes" id="UP000198397"/>
    </source>
</evidence>
<reference evidence="9 10" key="1">
    <citation type="submission" date="2017-06" db="EMBL/GenBank/DDBJ databases">
        <authorList>
            <person name="Kim H.J."/>
            <person name="Triplett B.A."/>
        </authorList>
    </citation>
    <scope>NUCLEOTIDE SEQUENCE [LARGE SCALE GENOMIC DNA]</scope>
    <source>
        <strain evidence="9 10">DSM 8800</strain>
    </source>
</reference>
<dbReference type="GO" id="GO:0005886">
    <property type="term" value="C:plasma membrane"/>
    <property type="evidence" value="ECO:0007669"/>
    <property type="project" value="UniProtKB-SubCell"/>
</dbReference>
<dbReference type="OrthoDB" id="312811at2157"/>
<feature type="transmembrane region" description="Helical" evidence="7">
    <location>
        <begin position="136"/>
        <end position="156"/>
    </location>
</feature>
<dbReference type="CDD" id="cd06261">
    <property type="entry name" value="TM_PBP2"/>
    <property type="match status" value="1"/>
</dbReference>
<organism evidence="9 10">
    <name type="scientific">Halorubrum vacuolatum</name>
    <name type="common">Natronobacterium vacuolatum</name>
    <dbReference type="NCBI Taxonomy" id="63740"/>
    <lineage>
        <taxon>Archaea</taxon>
        <taxon>Methanobacteriati</taxon>
        <taxon>Methanobacteriota</taxon>
        <taxon>Stenosarchaea group</taxon>
        <taxon>Halobacteria</taxon>
        <taxon>Halobacteriales</taxon>
        <taxon>Haloferacaceae</taxon>
        <taxon>Halorubrum</taxon>
    </lineage>
</organism>
<dbReference type="SUPFAM" id="SSF161098">
    <property type="entry name" value="MetI-like"/>
    <property type="match status" value="1"/>
</dbReference>
<protein>
    <submittedName>
        <fullName evidence="9">Peptide/nickel transport system permease protein</fullName>
    </submittedName>
</protein>
<feature type="transmembrane region" description="Helical" evidence="7">
    <location>
        <begin position="223"/>
        <end position="247"/>
    </location>
</feature>
<dbReference type="InterPro" id="IPR000515">
    <property type="entry name" value="MetI-like"/>
</dbReference>
<evidence type="ECO:0000256" key="6">
    <source>
        <dbReference type="ARBA" id="ARBA00023136"/>
    </source>
</evidence>
<keyword evidence="6 7" id="KW-0472">Membrane</keyword>
<name>A0A238VB67_HALVU</name>
<dbReference type="EMBL" id="FZNQ01000002">
    <property type="protein sequence ID" value="SNR31384.1"/>
    <property type="molecule type" value="Genomic_DNA"/>
</dbReference>
<evidence type="ECO:0000259" key="8">
    <source>
        <dbReference type="PROSITE" id="PS50928"/>
    </source>
</evidence>
<keyword evidence="4 7" id="KW-0812">Transmembrane</keyword>
<feature type="transmembrane region" description="Helical" evidence="7">
    <location>
        <begin position="382"/>
        <end position="404"/>
    </location>
</feature>
<feature type="transmembrane region" description="Helical" evidence="7">
    <location>
        <begin position="98"/>
        <end position="116"/>
    </location>
</feature>
<accession>A0A238VB67</accession>
<dbReference type="PANTHER" id="PTHR43386">
    <property type="entry name" value="OLIGOPEPTIDE TRANSPORT SYSTEM PERMEASE PROTEIN APPC"/>
    <property type="match status" value="1"/>
</dbReference>
<dbReference type="Pfam" id="PF00528">
    <property type="entry name" value="BPD_transp_1"/>
    <property type="match status" value="1"/>
</dbReference>
<evidence type="ECO:0000256" key="5">
    <source>
        <dbReference type="ARBA" id="ARBA00022989"/>
    </source>
</evidence>
<dbReference type="InterPro" id="IPR050366">
    <property type="entry name" value="BP-dependent_transpt_permease"/>
</dbReference>
<evidence type="ECO:0000256" key="7">
    <source>
        <dbReference type="RuleBase" id="RU363032"/>
    </source>
</evidence>
<gene>
    <name evidence="9" type="ORF">SAMN06264855_102174</name>
</gene>
<dbReference type="Pfam" id="PF12911">
    <property type="entry name" value="OppC_N"/>
    <property type="match status" value="1"/>
</dbReference>
<keyword evidence="5 7" id="KW-1133">Transmembrane helix</keyword>
<feature type="transmembrane region" description="Helical" evidence="7">
    <location>
        <begin position="338"/>
        <end position="362"/>
    </location>
</feature>
<evidence type="ECO:0000256" key="2">
    <source>
        <dbReference type="ARBA" id="ARBA00022448"/>
    </source>
</evidence>
<dbReference type="AlphaFoldDB" id="A0A238VB67"/>
<sequence length="422" mass="46068">MTGNDESIGADDVRATSGSARRFDEIDWDDYEEPGLFSVTPSLKITLLAGLPIVLLGLYDEFVVGDREATFVRLGSDLGLSGPFETLGVDFDPGSLDFLFMFTIVLFIAYVGYPLYRNGRMTRYYWREFKRNRPAVISLVWLGLIFVGGVLGPFLIAMPEQDLAAAYQPPVFASIDLVHTTGCVGEIRDGRCYGTWEHPLGTSRGGQDVFASVVHGMTVTMQIAFITTTIVAIIGITFGTVSAYLGGWADEIMMRFTDIVLSFPTFVFFLLILYIYGAGLGMFILVFAAFGWGATARYVRSKALSISEEEFIKAIRISGASTPTIVRRHVIPNTASSIITQLTLIVPGFLLAEAQLAFLGIGDTAVPTWGQLISAGRTSIDFAPWIVLAPGFTLFLTILAFNFLGDAILDAINPEAEAETDR</sequence>
<dbReference type="InterPro" id="IPR025966">
    <property type="entry name" value="OppC_N"/>
</dbReference>
<evidence type="ECO:0000256" key="4">
    <source>
        <dbReference type="ARBA" id="ARBA00022692"/>
    </source>
</evidence>
<dbReference type="PROSITE" id="PS50928">
    <property type="entry name" value="ABC_TM1"/>
    <property type="match status" value="1"/>
</dbReference>
<dbReference type="GO" id="GO:0055085">
    <property type="term" value="P:transmembrane transport"/>
    <property type="evidence" value="ECO:0007669"/>
    <property type="project" value="InterPro"/>
</dbReference>
<proteinExistence type="inferred from homology"/>
<dbReference type="PANTHER" id="PTHR43386:SF1">
    <property type="entry name" value="D,D-DIPEPTIDE TRANSPORT SYSTEM PERMEASE PROTEIN DDPC-RELATED"/>
    <property type="match status" value="1"/>
</dbReference>
<dbReference type="Gene3D" id="1.10.3720.10">
    <property type="entry name" value="MetI-like"/>
    <property type="match status" value="1"/>
</dbReference>
<comment type="subcellular location">
    <subcellularLocation>
        <location evidence="1 7">Cell membrane</location>
        <topology evidence="1 7">Multi-pass membrane protein</topology>
    </subcellularLocation>
</comment>